<evidence type="ECO:0000313" key="2">
    <source>
        <dbReference type="Proteomes" id="UP000552709"/>
    </source>
</evidence>
<comment type="caution">
    <text evidence="1">The sequence shown here is derived from an EMBL/GenBank/DDBJ whole genome shotgun (WGS) entry which is preliminary data.</text>
</comment>
<protein>
    <submittedName>
        <fullName evidence="1">Uncharacterized protein</fullName>
    </submittedName>
</protein>
<gene>
    <name evidence="1" type="ORF">HNQ08_005065</name>
</gene>
<proteinExistence type="predicted"/>
<keyword evidence="2" id="KW-1185">Reference proteome</keyword>
<dbReference type="EMBL" id="JACHFL010000024">
    <property type="protein sequence ID" value="MBB5365939.1"/>
    <property type="molecule type" value="Genomic_DNA"/>
</dbReference>
<accession>A0A7W8NFX9</accession>
<sequence length="74" mass="8470">MLQHATWKEAIEHHRGQVPHVRLEPFSLWQDLPQWLPAAANGRKVVRFNAQNSTQSAIMISGSEFSTFRGITTR</sequence>
<name>A0A7W8NFX9_9DEIO</name>
<organism evidence="1 2">
    <name type="scientific">Deinococcus humi</name>
    <dbReference type="NCBI Taxonomy" id="662880"/>
    <lineage>
        <taxon>Bacteria</taxon>
        <taxon>Thermotogati</taxon>
        <taxon>Deinococcota</taxon>
        <taxon>Deinococci</taxon>
        <taxon>Deinococcales</taxon>
        <taxon>Deinococcaceae</taxon>
        <taxon>Deinococcus</taxon>
    </lineage>
</organism>
<dbReference type="AlphaFoldDB" id="A0A7W8NFX9"/>
<evidence type="ECO:0000313" key="1">
    <source>
        <dbReference type="EMBL" id="MBB5365939.1"/>
    </source>
</evidence>
<reference evidence="1 2" key="1">
    <citation type="submission" date="2020-08" db="EMBL/GenBank/DDBJ databases">
        <title>Genomic Encyclopedia of Type Strains, Phase IV (KMG-IV): sequencing the most valuable type-strain genomes for metagenomic binning, comparative biology and taxonomic classification.</title>
        <authorList>
            <person name="Goeker M."/>
        </authorList>
    </citation>
    <scope>NUCLEOTIDE SEQUENCE [LARGE SCALE GENOMIC DNA]</scope>
    <source>
        <strain evidence="1 2">DSM 27939</strain>
    </source>
</reference>
<dbReference type="Proteomes" id="UP000552709">
    <property type="component" value="Unassembled WGS sequence"/>
</dbReference>